<evidence type="ECO:0000313" key="4">
    <source>
        <dbReference type="Proteomes" id="UP000011087"/>
    </source>
</evidence>
<feature type="region of interest" description="Disordered" evidence="1">
    <location>
        <begin position="232"/>
        <end position="277"/>
    </location>
</feature>
<dbReference type="RefSeq" id="XP_005834309.1">
    <property type="nucleotide sequence ID" value="XM_005834252.1"/>
</dbReference>
<evidence type="ECO:0000256" key="1">
    <source>
        <dbReference type="SAM" id="MobiDB-lite"/>
    </source>
</evidence>
<dbReference type="PaxDb" id="55529-EKX47329"/>
<dbReference type="HOGENOM" id="CLU_535833_0_0_1"/>
<feature type="region of interest" description="Disordered" evidence="1">
    <location>
        <begin position="175"/>
        <end position="206"/>
    </location>
</feature>
<dbReference type="Proteomes" id="UP000011087">
    <property type="component" value="Unassembled WGS sequence"/>
</dbReference>
<feature type="compositionally biased region" description="Basic residues" evidence="1">
    <location>
        <begin position="374"/>
        <end position="388"/>
    </location>
</feature>
<accession>L1JGS3</accession>
<protein>
    <submittedName>
        <fullName evidence="2 3">Uncharacterized protein</fullName>
    </submittedName>
</protein>
<feature type="compositionally biased region" description="Basic and acidic residues" evidence="1">
    <location>
        <begin position="404"/>
        <end position="416"/>
    </location>
</feature>
<proteinExistence type="predicted"/>
<dbReference type="GeneID" id="17304045"/>
<sequence>MQGVVATLSGKMAGGMRRVMVSNWRSGYPAISALLPPLPSLRHRPFPESGQSSSPPLAGSSEPTVRSCTASDQRSASFKLLMKRTAGTMSHALASSAGALKGPPARSFSSPAGNLKAVTRQSRRRNERYEFRRLRRPLQNVYKLSRPLRPAERLQAHKLAKRYFPMAVAMRRLADDGERKHSSAAQGDPRPQESQIPSCPPPQDPVSHGNLDACVLTTCSLPSLPSLILEPWREDKVSKSPQPSDVKADGNENPPVVKPKAVKKSKLAVQADGAQGKEEVVKVAKLRRKSDAPITGLSQADLDAILEGTGIPQAAGKDVKPITIEDLGQPGDMVDEGMLPPRRGKKSARQMKQMSFQEEDDLFDEDEDGSDRRPPRRGGKQLSKPKKMSFHDEDDLFDDDDYEIDGRPARRVEKQQTGKRKGGRAREDEDMDEDEDWKERRSPRSPGKYGDVRELDEMDHKSFLALKGIKVPVTNPETSWMNPEQEASWWGGLDRVWIVTFAQAGLSGA</sequence>
<feature type="region of interest" description="Disordered" evidence="1">
    <location>
        <begin position="313"/>
        <end position="455"/>
    </location>
</feature>
<evidence type="ECO:0000313" key="2">
    <source>
        <dbReference type="EMBL" id="EKX47329.1"/>
    </source>
</evidence>
<feature type="compositionally biased region" description="Acidic residues" evidence="1">
    <location>
        <begin position="392"/>
        <end position="403"/>
    </location>
</feature>
<feature type="compositionally biased region" description="Acidic residues" evidence="1">
    <location>
        <begin position="357"/>
        <end position="369"/>
    </location>
</feature>
<feature type="region of interest" description="Disordered" evidence="1">
    <location>
        <begin position="42"/>
        <end position="70"/>
    </location>
</feature>
<gene>
    <name evidence="2" type="ORF">GUITHDRAFT_137512</name>
</gene>
<reference evidence="3" key="3">
    <citation type="submission" date="2016-03" db="UniProtKB">
        <authorList>
            <consortium name="EnsemblProtists"/>
        </authorList>
    </citation>
    <scope>IDENTIFICATION</scope>
</reference>
<organism evidence="2">
    <name type="scientific">Guillardia theta (strain CCMP2712)</name>
    <name type="common">Cryptophyte</name>
    <dbReference type="NCBI Taxonomy" id="905079"/>
    <lineage>
        <taxon>Eukaryota</taxon>
        <taxon>Cryptophyceae</taxon>
        <taxon>Pyrenomonadales</taxon>
        <taxon>Geminigeraceae</taxon>
        <taxon>Guillardia</taxon>
    </lineage>
</organism>
<keyword evidence="4" id="KW-1185">Reference proteome</keyword>
<evidence type="ECO:0000313" key="3">
    <source>
        <dbReference type="EnsemblProtists" id="EKX47329"/>
    </source>
</evidence>
<feature type="compositionally biased region" description="Polar residues" evidence="1">
    <location>
        <begin position="49"/>
        <end position="70"/>
    </location>
</feature>
<dbReference type="KEGG" id="gtt:GUITHDRAFT_137512"/>
<dbReference type="EnsemblProtists" id="EKX47329">
    <property type="protein sequence ID" value="EKX47329"/>
    <property type="gene ID" value="GUITHDRAFT_137512"/>
</dbReference>
<reference evidence="4" key="2">
    <citation type="submission" date="2012-11" db="EMBL/GenBank/DDBJ databases">
        <authorList>
            <person name="Kuo A."/>
            <person name="Curtis B.A."/>
            <person name="Tanifuji G."/>
            <person name="Burki F."/>
            <person name="Gruber A."/>
            <person name="Irimia M."/>
            <person name="Maruyama S."/>
            <person name="Arias M.C."/>
            <person name="Ball S.G."/>
            <person name="Gile G.H."/>
            <person name="Hirakawa Y."/>
            <person name="Hopkins J.F."/>
            <person name="Rensing S.A."/>
            <person name="Schmutz J."/>
            <person name="Symeonidi A."/>
            <person name="Elias M."/>
            <person name="Eveleigh R.J."/>
            <person name="Herman E.K."/>
            <person name="Klute M.J."/>
            <person name="Nakayama T."/>
            <person name="Obornik M."/>
            <person name="Reyes-Prieto A."/>
            <person name="Armbrust E.V."/>
            <person name="Aves S.J."/>
            <person name="Beiko R.G."/>
            <person name="Coutinho P."/>
            <person name="Dacks J.B."/>
            <person name="Durnford D.G."/>
            <person name="Fast N.M."/>
            <person name="Green B.R."/>
            <person name="Grisdale C."/>
            <person name="Hempe F."/>
            <person name="Henrissat B."/>
            <person name="Hoppner M.P."/>
            <person name="Ishida K.-I."/>
            <person name="Kim E."/>
            <person name="Koreny L."/>
            <person name="Kroth P.G."/>
            <person name="Liu Y."/>
            <person name="Malik S.-B."/>
            <person name="Maier U.G."/>
            <person name="McRose D."/>
            <person name="Mock T."/>
            <person name="Neilson J.A."/>
            <person name="Onodera N.T."/>
            <person name="Poole A.M."/>
            <person name="Pritham E.J."/>
            <person name="Richards T.A."/>
            <person name="Rocap G."/>
            <person name="Roy S.W."/>
            <person name="Sarai C."/>
            <person name="Schaack S."/>
            <person name="Shirato S."/>
            <person name="Slamovits C.H."/>
            <person name="Spencer D.F."/>
            <person name="Suzuki S."/>
            <person name="Worden A.Z."/>
            <person name="Zauner S."/>
            <person name="Barry K."/>
            <person name="Bell C."/>
            <person name="Bharti A.K."/>
            <person name="Crow J.A."/>
            <person name="Grimwood J."/>
            <person name="Kramer R."/>
            <person name="Lindquist E."/>
            <person name="Lucas S."/>
            <person name="Salamov A."/>
            <person name="McFadden G.I."/>
            <person name="Lane C.E."/>
            <person name="Keeling P.J."/>
            <person name="Gray M.W."/>
            <person name="Grigoriev I.V."/>
            <person name="Archibald J.M."/>
        </authorList>
    </citation>
    <scope>NUCLEOTIDE SEQUENCE</scope>
    <source>
        <strain evidence="4">CCMP2712</strain>
    </source>
</reference>
<name>L1JGS3_GUITC</name>
<dbReference type="EMBL" id="JH992990">
    <property type="protein sequence ID" value="EKX47329.1"/>
    <property type="molecule type" value="Genomic_DNA"/>
</dbReference>
<feature type="region of interest" description="Disordered" evidence="1">
    <location>
        <begin position="97"/>
        <end position="127"/>
    </location>
</feature>
<dbReference type="AlphaFoldDB" id="L1JGS3"/>
<reference evidence="2 4" key="1">
    <citation type="journal article" date="2012" name="Nature">
        <title>Algal genomes reveal evolutionary mosaicism and the fate of nucleomorphs.</title>
        <authorList>
            <consortium name="DOE Joint Genome Institute"/>
            <person name="Curtis B.A."/>
            <person name="Tanifuji G."/>
            <person name="Burki F."/>
            <person name="Gruber A."/>
            <person name="Irimia M."/>
            <person name="Maruyama S."/>
            <person name="Arias M.C."/>
            <person name="Ball S.G."/>
            <person name="Gile G.H."/>
            <person name="Hirakawa Y."/>
            <person name="Hopkins J.F."/>
            <person name="Kuo A."/>
            <person name="Rensing S.A."/>
            <person name="Schmutz J."/>
            <person name="Symeonidi A."/>
            <person name="Elias M."/>
            <person name="Eveleigh R.J."/>
            <person name="Herman E.K."/>
            <person name="Klute M.J."/>
            <person name="Nakayama T."/>
            <person name="Obornik M."/>
            <person name="Reyes-Prieto A."/>
            <person name="Armbrust E.V."/>
            <person name="Aves S.J."/>
            <person name="Beiko R.G."/>
            <person name="Coutinho P."/>
            <person name="Dacks J.B."/>
            <person name="Durnford D.G."/>
            <person name="Fast N.M."/>
            <person name="Green B.R."/>
            <person name="Grisdale C.J."/>
            <person name="Hempel F."/>
            <person name="Henrissat B."/>
            <person name="Hoppner M.P."/>
            <person name="Ishida K."/>
            <person name="Kim E."/>
            <person name="Koreny L."/>
            <person name="Kroth P.G."/>
            <person name="Liu Y."/>
            <person name="Malik S.B."/>
            <person name="Maier U.G."/>
            <person name="McRose D."/>
            <person name="Mock T."/>
            <person name="Neilson J.A."/>
            <person name="Onodera N.T."/>
            <person name="Poole A.M."/>
            <person name="Pritham E.J."/>
            <person name="Richards T.A."/>
            <person name="Rocap G."/>
            <person name="Roy S.W."/>
            <person name="Sarai C."/>
            <person name="Schaack S."/>
            <person name="Shirato S."/>
            <person name="Slamovits C.H."/>
            <person name="Spencer D.F."/>
            <person name="Suzuki S."/>
            <person name="Worden A.Z."/>
            <person name="Zauner S."/>
            <person name="Barry K."/>
            <person name="Bell C."/>
            <person name="Bharti A.K."/>
            <person name="Crow J.A."/>
            <person name="Grimwood J."/>
            <person name="Kramer R."/>
            <person name="Lindquist E."/>
            <person name="Lucas S."/>
            <person name="Salamov A."/>
            <person name="McFadden G.I."/>
            <person name="Lane C.E."/>
            <person name="Keeling P.J."/>
            <person name="Gray M.W."/>
            <person name="Grigoriev I.V."/>
            <person name="Archibald J.M."/>
        </authorList>
    </citation>
    <scope>NUCLEOTIDE SEQUENCE</scope>
    <source>
        <strain evidence="2 4">CCMP2712</strain>
    </source>
</reference>